<keyword evidence="4" id="KW-1185">Reference proteome</keyword>
<dbReference type="InterPro" id="IPR013088">
    <property type="entry name" value="Znf_NHR/GATA"/>
</dbReference>
<feature type="compositionally biased region" description="Polar residues" evidence="1">
    <location>
        <begin position="400"/>
        <end position="416"/>
    </location>
</feature>
<accession>A0ABY8EPN6</accession>
<dbReference type="InterPro" id="IPR000679">
    <property type="entry name" value="Znf_GATA"/>
</dbReference>
<feature type="compositionally biased region" description="Pro residues" evidence="1">
    <location>
        <begin position="220"/>
        <end position="232"/>
    </location>
</feature>
<organism evidence="3 4">
    <name type="scientific">Malassezia furfur</name>
    <name type="common">Pityriasis versicolor infection agent</name>
    <name type="synonym">Pityrosporum furfur</name>
    <dbReference type="NCBI Taxonomy" id="55194"/>
    <lineage>
        <taxon>Eukaryota</taxon>
        <taxon>Fungi</taxon>
        <taxon>Dikarya</taxon>
        <taxon>Basidiomycota</taxon>
        <taxon>Ustilaginomycotina</taxon>
        <taxon>Malasseziomycetes</taxon>
        <taxon>Malasseziales</taxon>
        <taxon>Malasseziaceae</taxon>
        <taxon>Malassezia</taxon>
    </lineage>
</organism>
<evidence type="ECO:0000313" key="3">
    <source>
        <dbReference type="EMBL" id="WFD47527.1"/>
    </source>
</evidence>
<proteinExistence type="predicted"/>
<feature type="region of interest" description="Disordered" evidence="1">
    <location>
        <begin position="488"/>
        <end position="570"/>
    </location>
</feature>
<feature type="region of interest" description="Disordered" evidence="1">
    <location>
        <begin position="590"/>
        <end position="653"/>
    </location>
</feature>
<dbReference type="Proteomes" id="UP000818624">
    <property type="component" value="Chromosome 2"/>
</dbReference>
<feature type="domain" description="Ams2/SPT21 N-terminal" evidence="2">
    <location>
        <begin position="14"/>
        <end position="93"/>
    </location>
</feature>
<feature type="compositionally biased region" description="Low complexity" evidence="1">
    <location>
        <begin position="590"/>
        <end position="599"/>
    </location>
</feature>
<dbReference type="InterPro" id="IPR042403">
    <property type="entry name" value="Spt21/Ams2"/>
</dbReference>
<gene>
    <name evidence="3" type="ORF">GLX27_002179</name>
</gene>
<dbReference type="CDD" id="cd00202">
    <property type="entry name" value="ZnF_GATA"/>
    <property type="match status" value="1"/>
</dbReference>
<feature type="compositionally biased region" description="Low complexity" evidence="1">
    <location>
        <begin position="108"/>
        <end position="121"/>
    </location>
</feature>
<feature type="compositionally biased region" description="Low complexity" evidence="1">
    <location>
        <begin position="628"/>
        <end position="652"/>
    </location>
</feature>
<feature type="region of interest" description="Disordered" evidence="1">
    <location>
        <begin position="133"/>
        <end position="152"/>
    </location>
</feature>
<protein>
    <recommendedName>
        <fullName evidence="2">Ams2/SPT21 N-terminal domain-containing protein</fullName>
    </recommendedName>
</protein>
<dbReference type="EMBL" id="CP046235">
    <property type="protein sequence ID" value="WFD47527.1"/>
    <property type="molecule type" value="Genomic_DNA"/>
</dbReference>
<feature type="region of interest" description="Disordered" evidence="1">
    <location>
        <begin position="92"/>
        <end position="127"/>
    </location>
</feature>
<reference evidence="3 4" key="1">
    <citation type="journal article" date="2020" name="Elife">
        <title>Loss of centromere function drives karyotype evolution in closely related Malassezia species.</title>
        <authorList>
            <person name="Sankaranarayanan S.R."/>
            <person name="Ianiri G."/>
            <person name="Coelho M.A."/>
            <person name="Reza M.H."/>
            <person name="Thimmappa B.C."/>
            <person name="Ganguly P."/>
            <person name="Vadnala R.N."/>
            <person name="Sun S."/>
            <person name="Siddharthan R."/>
            <person name="Tellgren-Roth C."/>
            <person name="Dawson T.L."/>
            <person name="Heitman J."/>
            <person name="Sanyal K."/>
        </authorList>
    </citation>
    <scope>NUCLEOTIDE SEQUENCE [LARGE SCALE GENOMIC DNA]</scope>
    <source>
        <strain evidence="3">CBS14141</strain>
    </source>
</reference>
<evidence type="ECO:0000256" key="1">
    <source>
        <dbReference type="SAM" id="MobiDB-lite"/>
    </source>
</evidence>
<dbReference type="Pfam" id="PF25823">
    <property type="entry name" value="Ams2-SPT21_N"/>
    <property type="match status" value="1"/>
</dbReference>
<feature type="region of interest" description="Disordered" evidence="1">
    <location>
        <begin position="254"/>
        <end position="275"/>
    </location>
</feature>
<feature type="compositionally biased region" description="Low complexity" evidence="1">
    <location>
        <begin position="208"/>
        <end position="219"/>
    </location>
</feature>
<evidence type="ECO:0000313" key="4">
    <source>
        <dbReference type="Proteomes" id="UP000818624"/>
    </source>
</evidence>
<dbReference type="PANTHER" id="PTHR39147">
    <property type="entry name" value="PROTEIN SPT21"/>
    <property type="match status" value="1"/>
</dbReference>
<evidence type="ECO:0000259" key="2">
    <source>
        <dbReference type="Pfam" id="PF25823"/>
    </source>
</evidence>
<feature type="compositionally biased region" description="Low complexity" evidence="1">
    <location>
        <begin position="609"/>
        <end position="618"/>
    </location>
</feature>
<feature type="region of interest" description="Disordered" evidence="1">
    <location>
        <begin position="206"/>
        <end position="239"/>
    </location>
</feature>
<feature type="region of interest" description="Disordered" evidence="1">
    <location>
        <begin position="359"/>
        <end position="431"/>
    </location>
</feature>
<name>A0ABY8EPN6_MALFU</name>
<feature type="compositionally biased region" description="Basic and acidic residues" evidence="1">
    <location>
        <begin position="361"/>
        <end position="380"/>
    </location>
</feature>
<dbReference type="InterPro" id="IPR057725">
    <property type="entry name" value="Ams2-SPT21_N"/>
</dbReference>
<dbReference type="SUPFAM" id="SSF57716">
    <property type="entry name" value="Glucocorticoid receptor-like (DNA-binding domain)"/>
    <property type="match status" value="1"/>
</dbReference>
<sequence length="774" mass="81415">MASTVRAPPRRRSERRVMELKVLYSLDTSPHHTMIARASQRVAVRVAHAPAPLGTLGRVALKTCLGVICVASPELVLDRANDYIVYAVDPEESHRAAQRSPTHRAPDAARAAPHASPSRRSGTPHVLVGKGFLSGALEEPGDGTSYVTGRVRTEPRHTYSAFSSDEDEEGDDASNDVLEVVLRMKEAPQQSREHLATLMQGLGEARHTPPARAASTSAPAPAPTPAPAPAAPSSPTAEQRQLMSMLHVIAGALPDQKTRAPPPSAPSAPTSGRADRICYNCGTTTSKTWRMLQLPAGEPVPHPAAERPPADAVPLTWTPKYARATQCVADGETRWQACNACGLYFTKYNTSRSERMCAGARADKRRDARAPKRIKTEETGSGKPLRAPPAAQHTRALQDLSGNVSPVRRTASSPVRSQRMPPPAASPRTARNVRAVTPGQYGVPSYLIHSSPNTAMHRLLSETEHDLDEMHAHGDLPTPGKLLALRAAQTSPSPVRRSPRKQPHGTRGAINPYATHASGTTPLFAHATPSSPALPLDEHAEGPPSPSAERASRAERRAPRASPAAPVRPAHDDVFGAHAWLHTHAAPTLAPAPAADTAPAPSPAPPTVAPAAVSSAPTPSTPPRVPARRPLPATVEDASSSQHSSPRNSPESAVEYIEDPYGLLQASGLAVYDDEGNMSLGEGLDLGALNGIELHGAEAFGEHLRDFTAHGGLGLAAHLGQAHTPHVESFTSQAPHDAGLVAMLDDPGVLALLANCHSNAATPSDAGAAPVAST</sequence>
<dbReference type="PANTHER" id="PTHR39147:SF1">
    <property type="entry name" value="PROTEIN SPT21"/>
    <property type="match status" value="1"/>
</dbReference>
<dbReference type="Gene3D" id="3.30.50.10">
    <property type="entry name" value="Erythroid Transcription Factor GATA-1, subunit A"/>
    <property type="match status" value="1"/>
</dbReference>